<reference evidence="1 2" key="1">
    <citation type="submission" date="2024-08" db="EMBL/GenBank/DDBJ databases">
        <title>Insights into the chromosomal genome structure of Flemingia macrophylla.</title>
        <authorList>
            <person name="Ding Y."/>
            <person name="Zhao Y."/>
            <person name="Bi W."/>
            <person name="Wu M."/>
            <person name="Zhao G."/>
            <person name="Gong Y."/>
            <person name="Li W."/>
            <person name="Zhang P."/>
        </authorList>
    </citation>
    <scope>NUCLEOTIDE SEQUENCE [LARGE SCALE GENOMIC DNA]</scope>
    <source>
        <strain evidence="1">DYQJB</strain>
        <tissue evidence="1">Leaf</tissue>
    </source>
</reference>
<sequence>MSSIECLLYLFSGQKTLPSTNNAVKKQVVSTPCSATQSCALGGSQIQGSGFAKILSNPPSFPIPTNSPVPNTPPKTSPTLEISQVYTAIAAENSYEISESTTGISDGHHHRKCRVTTTFLRQAPLVGHP</sequence>
<keyword evidence="2" id="KW-1185">Reference proteome</keyword>
<evidence type="ECO:0000313" key="1">
    <source>
        <dbReference type="EMBL" id="KAL2337876.1"/>
    </source>
</evidence>
<proteinExistence type="predicted"/>
<gene>
    <name evidence="1" type="ORF">Fmac_012322</name>
</gene>
<comment type="caution">
    <text evidence="1">The sequence shown here is derived from an EMBL/GenBank/DDBJ whole genome shotgun (WGS) entry which is preliminary data.</text>
</comment>
<dbReference type="Proteomes" id="UP001603857">
    <property type="component" value="Unassembled WGS sequence"/>
</dbReference>
<evidence type="ECO:0000313" key="2">
    <source>
        <dbReference type="Proteomes" id="UP001603857"/>
    </source>
</evidence>
<dbReference type="EMBL" id="JBGMDY010000004">
    <property type="protein sequence ID" value="KAL2337876.1"/>
    <property type="molecule type" value="Genomic_DNA"/>
</dbReference>
<protein>
    <submittedName>
        <fullName evidence="1">Uncharacterized protein</fullName>
    </submittedName>
</protein>
<organism evidence="1 2">
    <name type="scientific">Flemingia macrophylla</name>
    <dbReference type="NCBI Taxonomy" id="520843"/>
    <lineage>
        <taxon>Eukaryota</taxon>
        <taxon>Viridiplantae</taxon>
        <taxon>Streptophyta</taxon>
        <taxon>Embryophyta</taxon>
        <taxon>Tracheophyta</taxon>
        <taxon>Spermatophyta</taxon>
        <taxon>Magnoliopsida</taxon>
        <taxon>eudicotyledons</taxon>
        <taxon>Gunneridae</taxon>
        <taxon>Pentapetalae</taxon>
        <taxon>rosids</taxon>
        <taxon>fabids</taxon>
        <taxon>Fabales</taxon>
        <taxon>Fabaceae</taxon>
        <taxon>Papilionoideae</taxon>
        <taxon>50 kb inversion clade</taxon>
        <taxon>NPAAA clade</taxon>
        <taxon>indigoferoid/millettioid clade</taxon>
        <taxon>Phaseoleae</taxon>
        <taxon>Flemingia</taxon>
    </lineage>
</organism>
<accession>A0ABD1MQC8</accession>
<dbReference type="AlphaFoldDB" id="A0ABD1MQC8"/>
<name>A0ABD1MQC8_9FABA</name>